<feature type="domain" description="ABC3 transporter permease C-terminal" evidence="7">
    <location>
        <begin position="529"/>
        <end position="633"/>
    </location>
</feature>
<evidence type="ECO:0000313" key="9">
    <source>
        <dbReference type="Proteomes" id="UP001589818"/>
    </source>
</evidence>
<feature type="transmembrane region" description="Helical" evidence="6">
    <location>
        <begin position="603"/>
        <end position="631"/>
    </location>
</feature>
<evidence type="ECO:0000256" key="4">
    <source>
        <dbReference type="ARBA" id="ARBA00022989"/>
    </source>
</evidence>
<evidence type="ECO:0000256" key="6">
    <source>
        <dbReference type="PIRNR" id="PIRNR018968"/>
    </source>
</evidence>
<dbReference type="EMBL" id="JBHLVF010000040">
    <property type="protein sequence ID" value="MFC0394151.1"/>
    <property type="molecule type" value="Genomic_DNA"/>
</dbReference>
<keyword evidence="3 6" id="KW-0812">Transmembrane</keyword>
<dbReference type="Pfam" id="PF02687">
    <property type="entry name" value="FtsX"/>
    <property type="match status" value="2"/>
</dbReference>
<feature type="transmembrane region" description="Helical" evidence="6">
    <location>
        <begin position="197"/>
        <end position="217"/>
    </location>
</feature>
<feature type="transmembrane region" description="Helical" evidence="6">
    <location>
        <begin position="286"/>
        <end position="307"/>
    </location>
</feature>
<dbReference type="Proteomes" id="UP001589818">
    <property type="component" value="Unassembled WGS sequence"/>
</dbReference>
<proteinExistence type="inferred from homology"/>
<keyword evidence="4 6" id="KW-1133">Transmembrane helix</keyword>
<gene>
    <name evidence="8" type="ORF">ACFFJ8_22625</name>
</gene>
<dbReference type="InterPro" id="IPR052536">
    <property type="entry name" value="ABC-4_Integral_Memb_Prot"/>
</dbReference>
<feature type="transmembrane region" description="Helical" evidence="6">
    <location>
        <begin position="578"/>
        <end position="597"/>
    </location>
</feature>
<accession>A0ABV6JEA9</accession>
<dbReference type="PANTHER" id="PTHR46795:SF3">
    <property type="entry name" value="ABC TRANSPORTER PERMEASE"/>
    <property type="match status" value="1"/>
</dbReference>
<feature type="transmembrane region" description="Helical" evidence="6">
    <location>
        <begin position="56"/>
        <end position="76"/>
    </location>
</feature>
<comment type="similarity">
    <text evidence="6">Belongs to the ABC-4 integral membrane protein family.</text>
</comment>
<feature type="domain" description="ABC3 transporter permease C-terminal" evidence="7">
    <location>
        <begin position="62"/>
        <end position="178"/>
    </location>
</feature>
<protein>
    <submittedName>
        <fullName evidence="8">ABC transporter permease</fullName>
    </submittedName>
</protein>
<evidence type="ECO:0000259" key="7">
    <source>
        <dbReference type="Pfam" id="PF02687"/>
    </source>
</evidence>
<keyword evidence="9" id="KW-1185">Reference proteome</keyword>
<keyword evidence="5 6" id="KW-0472">Membrane</keyword>
<sequence length="643" mass="71171">MTLFSLAKKNVKGNVKSYLIYFISMIFSVVIYYTFVSLQYSTEIQESMQLSQAMSSVFTGGSIVLVLFVAVFIWYSNSFFTKKRKKEVGLYSLLGLRKKTIGRMLFYENLIMGTVGLAAGVALGTLLSKLFTMIFLKLLDSAVDISFSVSVEAILNTILVFAVLILFTSVQAYRLIYRFKLIELFQAEKEGEQAPKASFAAAVIAVILLAGSYWLVFQPMTTNEQMGRNILLFTGGMIIGTYMLFRSAIVRLLSASKANKSRYYRGMNVIATSQLLFRIKGNTRTLTMISLLSAVTLSSISVGYSMYYSNGNNADESAPFSYSYISQGEALDQQVQGILENDTEHPITAHLDIPVIMLKGDISALEYVPSGFPAHESPLKLISANAYNQASKALNREGNLQLSGNEAAAILPRFTSDLSLSDYEGRSISLQTPRENRKVSLVNLLEGRVLRWSYPDVAFVVSDTAFNDLAAQIPPVIYKVYKVENQQTTKSASDQLANLAAEDMQMSSYYTVYREGLENAGLNIFILGFLGLVFLAATGSIIYFKQLTEAHADKGRYDILRKIGVSRKEIRASVAKQTFFVFVLPLAVGIMHSTMILKALSAINLIVGSLAVPIISSMAAYIVIYLGYYVLCANSFNRIVNNK</sequence>
<organism evidence="8 9">
    <name type="scientific">Paenibacillus mendelii</name>
    <dbReference type="NCBI Taxonomy" id="206163"/>
    <lineage>
        <taxon>Bacteria</taxon>
        <taxon>Bacillati</taxon>
        <taxon>Bacillota</taxon>
        <taxon>Bacilli</taxon>
        <taxon>Bacillales</taxon>
        <taxon>Paenibacillaceae</taxon>
        <taxon>Paenibacillus</taxon>
    </lineage>
</organism>
<keyword evidence="6" id="KW-0813">Transport</keyword>
<comment type="subcellular location">
    <subcellularLocation>
        <location evidence="1 6">Cell membrane</location>
        <topology evidence="1 6">Multi-pass membrane protein</topology>
    </subcellularLocation>
</comment>
<feature type="transmembrane region" description="Helical" evidence="6">
    <location>
        <begin position="106"/>
        <end position="134"/>
    </location>
</feature>
<dbReference type="PANTHER" id="PTHR46795">
    <property type="entry name" value="ABC TRANSPORTER PERMEASE-RELATED-RELATED"/>
    <property type="match status" value="1"/>
</dbReference>
<feature type="transmembrane region" description="Helical" evidence="6">
    <location>
        <begin position="229"/>
        <end position="253"/>
    </location>
</feature>
<evidence type="ECO:0000256" key="3">
    <source>
        <dbReference type="ARBA" id="ARBA00022692"/>
    </source>
</evidence>
<evidence type="ECO:0000256" key="2">
    <source>
        <dbReference type="ARBA" id="ARBA00022475"/>
    </source>
</evidence>
<keyword evidence="2 6" id="KW-1003">Cell membrane</keyword>
<feature type="transmembrane region" description="Helical" evidence="6">
    <location>
        <begin position="524"/>
        <end position="544"/>
    </location>
</feature>
<name>A0ABV6JEA9_9BACL</name>
<dbReference type="PIRSF" id="PIRSF018968">
    <property type="entry name" value="ABC_permease_BceB"/>
    <property type="match status" value="1"/>
</dbReference>
<feature type="transmembrane region" description="Helical" evidence="6">
    <location>
        <begin position="18"/>
        <end position="36"/>
    </location>
</feature>
<reference evidence="8 9" key="1">
    <citation type="submission" date="2024-09" db="EMBL/GenBank/DDBJ databases">
        <authorList>
            <person name="Sun Q."/>
            <person name="Mori K."/>
        </authorList>
    </citation>
    <scope>NUCLEOTIDE SEQUENCE [LARGE SCALE GENOMIC DNA]</scope>
    <source>
        <strain evidence="8 9">CCM 4839</strain>
    </source>
</reference>
<evidence type="ECO:0000256" key="5">
    <source>
        <dbReference type="ARBA" id="ARBA00023136"/>
    </source>
</evidence>
<evidence type="ECO:0000256" key="1">
    <source>
        <dbReference type="ARBA" id="ARBA00004651"/>
    </source>
</evidence>
<dbReference type="InterPro" id="IPR003838">
    <property type="entry name" value="ABC3_permease_C"/>
</dbReference>
<dbReference type="RefSeq" id="WP_204822261.1">
    <property type="nucleotide sequence ID" value="NZ_JANHOF010000021.1"/>
</dbReference>
<evidence type="ECO:0000313" key="8">
    <source>
        <dbReference type="EMBL" id="MFC0394151.1"/>
    </source>
</evidence>
<comment type="caution">
    <text evidence="8">The sequence shown here is derived from an EMBL/GenBank/DDBJ whole genome shotgun (WGS) entry which is preliminary data.</text>
</comment>
<dbReference type="InterPro" id="IPR027022">
    <property type="entry name" value="ABC_permease_BceB-typ"/>
</dbReference>
<feature type="transmembrane region" description="Helical" evidence="6">
    <location>
        <begin position="154"/>
        <end position="176"/>
    </location>
</feature>